<dbReference type="AlphaFoldDB" id="A0A0H5B7F4"/>
<reference evidence="2" key="1">
    <citation type="journal article" date="2015" name="Genome Announc.">
        <title>Complete Genome Sequence of the Bacteriochlorophyll b-Producing Photosynthetic Bacterium Blastochloris viridis.</title>
        <authorList>
            <person name="Tsukatani Y."/>
            <person name="Hirose Y."/>
            <person name="Harada J."/>
            <person name="Misawa N."/>
            <person name="Mori K."/>
            <person name="Inoue K."/>
            <person name="Tamiaki H."/>
        </authorList>
    </citation>
    <scope>NUCLEOTIDE SEQUENCE [LARGE SCALE GENOMIC DNA]</scope>
    <source>
        <strain evidence="2">DSM 133</strain>
    </source>
</reference>
<gene>
    <name evidence="2" type="ORF">BV133_509</name>
    <name evidence="3" type="ORF">BVIRIDIS_02610</name>
</gene>
<dbReference type="KEGG" id="bvr:BVIR_816"/>
<dbReference type="Proteomes" id="UP000065734">
    <property type="component" value="Chromosome I"/>
</dbReference>
<feature type="transmembrane region" description="Helical" evidence="1">
    <location>
        <begin position="52"/>
        <end position="75"/>
    </location>
</feature>
<dbReference type="RefSeq" id="WP_055036534.1">
    <property type="nucleotide sequence ID" value="NZ_AP014854.2"/>
</dbReference>
<reference evidence="4" key="3">
    <citation type="journal article" date="2016" name="Genome Announc.">
        <title>Revised genome sequence of the purple photosynthetic bacterium Blastochloris viridis.</title>
        <authorList>
            <person name="Liu L.N."/>
            <person name="Faulkner M."/>
            <person name="Liu X."/>
            <person name="Huang F."/>
            <person name="Darby A.C."/>
            <person name="Hall N."/>
        </authorList>
    </citation>
    <scope>NUCLEOTIDE SEQUENCE [LARGE SCALE GENOMIC DNA]</scope>
    <source>
        <strain evidence="4">ATCC 19567 / DSM 133 / F</strain>
    </source>
</reference>
<feature type="transmembrane region" description="Helical" evidence="1">
    <location>
        <begin position="81"/>
        <end position="103"/>
    </location>
</feature>
<keyword evidence="1" id="KW-0472">Membrane</keyword>
<dbReference type="OrthoDB" id="9786302at2"/>
<sequence>MLYDAFKTLHIFGIIALVGNVGVTAFWKVFANRTGNPQVIAFSQRLVTITDFVFTAGGIVLVYLGGFGAAWASGLDPFKGWLLWGQILFLVSGGIWIAVLVPAQIRMAKLAQRFAAGGDIPDAYWRDNRRWLVWGVVSVCPLLVGIWVMVAKPL</sequence>
<protein>
    <submittedName>
        <fullName evidence="3">Putative integral membrane protein</fullName>
    </submittedName>
</protein>
<dbReference type="Pfam" id="PF10027">
    <property type="entry name" value="DUF2269"/>
    <property type="match status" value="1"/>
</dbReference>
<dbReference type="InterPro" id="IPR018729">
    <property type="entry name" value="DUF2269_transmembrane"/>
</dbReference>
<feature type="transmembrane region" description="Helical" evidence="1">
    <location>
        <begin position="12"/>
        <end position="31"/>
    </location>
</feature>
<keyword evidence="1" id="KW-1133">Transmembrane helix</keyword>
<name>A0A0H5B7F4_BLAVI</name>
<evidence type="ECO:0000313" key="2">
    <source>
        <dbReference type="EMBL" id="BAR98102.1"/>
    </source>
</evidence>
<organism evidence="3 4">
    <name type="scientific">Blastochloris viridis</name>
    <name type="common">Rhodopseudomonas viridis</name>
    <dbReference type="NCBI Taxonomy" id="1079"/>
    <lineage>
        <taxon>Bacteria</taxon>
        <taxon>Pseudomonadati</taxon>
        <taxon>Pseudomonadota</taxon>
        <taxon>Alphaproteobacteria</taxon>
        <taxon>Hyphomicrobiales</taxon>
        <taxon>Blastochloridaceae</taxon>
        <taxon>Blastochloris</taxon>
    </lineage>
</organism>
<dbReference type="EMBL" id="LN907867">
    <property type="protein sequence ID" value="CUU41272.1"/>
    <property type="molecule type" value="Genomic_DNA"/>
</dbReference>
<proteinExistence type="predicted"/>
<evidence type="ECO:0000256" key="1">
    <source>
        <dbReference type="SAM" id="Phobius"/>
    </source>
</evidence>
<keyword evidence="4" id="KW-1185">Reference proteome</keyword>
<evidence type="ECO:0000313" key="3">
    <source>
        <dbReference type="EMBL" id="CUU41272.1"/>
    </source>
</evidence>
<dbReference type="EMBL" id="AP014854">
    <property type="protein sequence ID" value="BAR98102.1"/>
    <property type="molecule type" value="Genomic_DNA"/>
</dbReference>
<evidence type="ECO:0000313" key="4">
    <source>
        <dbReference type="Proteomes" id="UP000065734"/>
    </source>
</evidence>
<reference evidence="3" key="2">
    <citation type="submission" date="2015-11" db="EMBL/GenBank/DDBJ databases">
        <authorList>
            <person name="Zhang Y."/>
            <person name="Guo Z."/>
        </authorList>
    </citation>
    <scope>NUCLEOTIDE SEQUENCE</scope>
    <source>
        <strain evidence="3">1</strain>
    </source>
</reference>
<feature type="transmembrane region" description="Helical" evidence="1">
    <location>
        <begin position="131"/>
        <end position="150"/>
    </location>
</feature>
<accession>A0A0H5B7F4</accession>
<dbReference type="STRING" id="1079.BVIR_816"/>
<keyword evidence="1" id="KW-0812">Transmembrane</keyword>